<evidence type="ECO:0000259" key="6">
    <source>
        <dbReference type="PROSITE" id="PS51006"/>
    </source>
</evidence>
<dbReference type="SUPFAM" id="SSF53335">
    <property type="entry name" value="S-adenosyl-L-methionine-dependent methyltransferases"/>
    <property type="match status" value="1"/>
</dbReference>
<evidence type="ECO:0000256" key="2">
    <source>
        <dbReference type="ARBA" id="ARBA00022679"/>
    </source>
</evidence>
<dbReference type="PANTHER" id="PTHR43317:SF1">
    <property type="entry name" value="THERMOSPERMINE SYNTHASE ACAULIS5"/>
    <property type="match status" value="1"/>
</dbReference>
<feature type="binding site" evidence="4">
    <location>
        <position position="37"/>
    </location>
    <ligand>
        <name>S-methyl-5'-thioadenosine</name>
        <dbReference type="ChEBI" id="CHEBI:17509"/>
    </ligand>
</feature>
<evidence type="ECO:0000256" key="4">
    <source>
        <dbReference type="HAMAP-Rule" id="MF_00198"/>
    </source>
</evidence>
<reference evidence="7 8" key="1">
    <citation type="submission" date="2021-03" db="EMBL/GenBank/DDBJ databases">
        <title>Sequencing the genomes of 1000 actinobacteria strains.</title>
        <authorList>
            <person name="Klenk H.-P."/>
        </authorList>
    </citation>
    <scope>NUCLEOTIDE SEQUENCE [LARGE SCALE GENOMIC DNA]</scope>
    <source>
        <strain evidence="7 8">DSM 44580</strain>
    </source>
</reference>
<comment type="subunit">
    <text evidence="4">Homodimer or homotetramer.</text>
</comment>
<organism evidence="7 8">
    <name type="scientific">Crossiella equi</name>
    <dbReference type="NCBI Taxonomy" id="130796"/>
    <lineage>
        <taxon>Bacteria</taxon>
        <taxon>Bacillati</taxon>
        <taxon>Actinomycetota</taxon>
        <taxon>Actinomycetes</taxon>
        <taxon>Pseudonocardiales</taxon>
        <taxon>Pseudonocardiaceae</taxon>
        <taxon>Crossiella</taxon>
    </lineage>
</organism>
<evidence type="ECO:0000256" key="5">
    <source>
        <dbReference type="PROSITE-ProRule" id="PRU00354"/>
    </source>
</evidence>
<dbReference type="RefSeq" id="WP_086783665.1">
    <property type="nucleotide sequence ID" value="NZ_JAGIOO010000001.1"/>
</dbReference>
<dbReference type="HAMAP" id="MF_00198">
    <property type="entry name" value="Spermidine_synth"/>
    <property type="match status" value="1"/>
</dbReference>
<dbReference type="EC" id="2.5.1.16" evidence="4"/>
<comment type="caution">
    <text evidence="7">The sequence shown here is derived from an EMBL/GenBank/DDBJ whole genome shotgun (WGS) entry which is preliminary data.</text>
</comment>
<evidence type="ECO:0000313" key="7">
    <source>
        <dbReference type="EMBL" id="MBP2478798.1"/>
    </source>
</evidence>
<feature type="binding site" evidence="4">
    <location>
        <position position="67"/>
    </location>
    <ligand>
        <name>spermidine</name>
        <dbReference type="ChEBI" id="CHEBI:57834"/>
    </ligand>
</feature>
<comment type="catalytic activity">
    <reaction evidence="4">
        <text>S-adenosyl 3-(methylsulfanyl)propylamine + putrescine = S-methyl-5'-thioadenosine + spermidine + H(+)</text>
        <dbReference type="Rhea" id="RHEA:12721"/>
        <dbReference type="ChEBI" id="CHEBI:15378"/>
        <dbReference type="ChEBI" id="CHEBI:17509"/>
        <dbReference type="ChEBI" id="CHEBI:57443"/>
        <dbReference type="ChEBI" id="CHEBI:57834"/>
        <dbReference type="ChEBI" id="CHEBI:326268"/>
        <dbReference type="EC" id="2.5.1.16"/>
    </reaction>
</comment>
<comment type="function">
    <text evidence="4">Catalyzes the irreversible transfer of a propylamine group from the amino donor S-adenosylmethioninamine (decarboxy-AdoMet) to putrescine (1,4-diaminobutane) to yield spermidine.</text>
</comment>
<keyword evidence="8" id="KW-1185">Reference proteome</keyword>
<dbReference type="Gene3D" id="3.40.50.150">
    <property type="entry name" value="Vaccinia Virus protein VP39"/>
    <property type="match status" value="1"/>
</dbReference>
<feature type="binding site" evidence="4">
    <location>
        <begin position="148"/>
        <end position="149"/>
    </location>
    <ligand>
        <name>S-methyl-5'-thioadenosine</name>
        <dbReference type="ChEBI" id="CHEBI:17509"/>
    </ligand>
</feature>
<keyword evidence="4" id="KW-0745">Spermidine biosynthesis</keyword>
<dbReference type="InterPro" id="IPR030374">
    <property type="entry name" value="PABS"/>
</dbReference>
<comment type="pathway">
    <text evidence="4">Amine and polyamine biosynthesis; spermidine biosynthesis; spermidine from putrescine: step 1/1.</text>
</comment>
<keyword evidence="2 4" id="KW-0808">Transferase</keyword>
<dbReference type="CDD" id="cd02440">
    <property type="entry name" value="AdoMet_MTases"/>
    <property type="match status" value="1"/>
</dbReference>
<accession>A0ABS5AQF1</accession>
<dbReference type="EMBL" id="JAGIOO010000001">
    <property type="protein sequence ID" value="MBP2478798.1"/>
    <property type="molecule type" value="Genomic_DNA"/>
</dbReference>
<comment type="similarity">
    <text evidence="1 4">Belongs to the spermidine/spermine synthase family.</text>
</comment>
<name>A0ABS5AQF1_9PSEU</name>
<dbReference type="Pfam" id="PF01564">
    <property type="entry name" value="Spermine_synth"/>
    <property type="match status" value="1"/>
</dbReference>
<feature type="active site" description="Proton acceptor" evidence="4 5">
    <location>
        <position position="170"/>
    </location>
</feature>
<sequence>MTSVVESTRVIREPMGAGLTRHWDMTEVLWEGDTAFQHVVIGRTEQGVSLFCDNDRQSTEFSQLTYHEALLVPGLLLADKVERVLVVGSSEGVVCQMSVAFGAEVVDHVDIDSECVKICAERLPYGYTPEELARAERHEGPVKVHYTDGWQYLVDAANDESQRYDIVLVDLPDEREEEAQHNRLYGEEFLGMCKAVLAPGGVVITQAGCQTMWRNTTLVRSWQRFNDTFGTVVYYGSDEHEWAYLFGRADEVAEPVEKMVRRLETSTYHPVSIDADALRGNSVPPYQVRKSYQR</sequence>
<keyword evidence="3 4" id="KW-0620">Polyamine biosynthesis</keyword>
<protein>
    <recommendedName>
        <fullName evidence="4">Polyamine aminopropyltransferase</fullName>
    </recommendedName>
    <alternativeName>
        <fullName evidence="4">Putrescine aminopropyltransferase</fullName>
        <shortName evidence="4">PAPT</shortName>
    </alternativeName>
    <alternativeName>
        <fullName evidence="4">Spermidine synthase</fullName>
        <shortName evidence="4">SPDS</shortName>
        <shortName evidence="4">SPDSY</shortName>
        <ecNumber evidence="4">2.5.1.16</ecNumber>
    </alternativeName>
</protein>
<dbReference type="Proteomes" id="UP001519363">
    <property type="component" value="Unassembled WGS sequence"/>
</dbReference>
<evidence type="ECO:0000313" key="8">
    <source>
        <dbReference type="Proteomes" id="UP001519363"/>
    </source>
</evidence>
<proteinExistence type="inferred from homology"/>
<dbReference type="PROSITE" id="PS51006">
    <property type="entry name" value="PABS_2"/>
    <property type="match status" value="1"/>
</dbReference>
<evidence type="ECO:0000256" key="3">
    <source>
        <dbReference type="ARBA" id="ARBA00023115"/>
    </source>
</evidence>
<feature type="binding site" evidence="4">
    <location>
        <position position="110"/>
    </location>
    <ligand>
        <name>S-methyl-5'-thioadenosine</name>
        <dbReference type="ChEBI" id="CHEBI:17509"/>
    </ligand>
</feature>
<dbReference type="InterPro" id="IPR029063">
    <property type="entry name" value="SAM-dependent_MTases_sf"/>
</dbReference>
<gene>
    <name evidence="4" type="primary">speE</name>
    <name evidence="7" type="ORF">JOF53_007670</name>
</gene>
<feature type="binding site" evidence="4">
    <location>
        <position position="91"/>
    </location>
    <ligand>
        <name>spermidine</name>
        <dbReference type="ChEBI" id="CHEBI:57834"/>
    </ligand>
</feature>
<comment type="caution">
    <text evidence="4">Lacks conserved residue(s) required for the propagation of feature annotation.</text>
</comment>
<dbReference type="GO" id="GO:0004766">
    <property type="term" value="F:spermidine synthase activity"/>
    <property type="evidence" value="ECO:0007669"/>
    <property type="project" value="UniProtKB-EC"/>
</dbReference>
<evidence type="ECO:0000256" key="1">
    <source>
        <dbReference type="ARBA" id="ARBA00007867"/>
    </source>
</evidence>
<dbReference type="PANTHER" id="PTHR43317">
    <property type="entry name" value="THERMOSPERMINE SYNTHASE ACAULIS5"/>
    <property type="match status" value="1"/>
</dbReference>
<feature type="domain" description="PABS" evidence="6">
    <location>
        <begin position="8"/>
        <end position="258"/>
    </location>
</feature>
<dbReference type="InterPro" id="IPR001045">
    <property type="entry name" value="Spermi_synthase"/>
</dbReference>